<evidence type="ECO:0000256" key="7">
    <source>
        <dbReference type="ARBA" id="ARBA00023002"/>
    </source>
</evidence>
<dbReference type="Pfam" id="PF13434">
    <property type="entry name" value="Lys_Orn_oxgnase"/>
    <property type="match status" value="1"/>
</dbReference>
<dbReference type="OrthoDB" id="8671611at2"/>
<dbReference type="SUPFAM" id="SSF51905">
    <property type="entry name" value="FAD/NAD(P)-binding domain"/>
    <property type="match status" value="1"/>
</dbReference>
<evidence type="ECO:0000313" key="8">
    <source>
        <dbReference type="EMBL" id="OZI53685.1"/>
    </source>
</evidence>
<dbReference type="EMBL" id="NEVP01000004">
    <property type="protein sequence ID" value="OZI53685.1"/>
    <property type="molecule type" value="Genomic_DNA"/>
</dbReference>
<evidence type="ECO:0000256" key="1">
    <source>
        <dbReference type="ARBA" id="ARBA00001974"/>
    </source>
</evidence>
<dbReference type="PRINTS" id="PR00368">
    <property type="entry name" value="FADPNR"/>
</dbReference>
<comment type="pathway">
    <text evidence="2">Siderophore biosynthesis.</text>
</comment>
<dbReference type="InterPro" id="IPR050982">
    <property type="entry name" value="Auxin_biosynth/cation_transpt"/>
</dbReference>
<proteinExistence type="inferred from homology"/>
<dbReference type="Pfam" id="PF13450">
    <property type="entry name" value="NAD_binding_8"/>
    <property type="match status" value="1"/>
</dbReference>
<evidence type="ECO:0000256" key="3">
    <source>
        <dbReference type="ARBA" id="ARBA00007588"/>
    </source>
</evidence>
<dbReference type="InterPro" id="IPR036188">
    <property type="entry name" value="FAD/NAD-bd_sf"/>
</dbReference>
<protein>
    <submittedName>
        <fullName evidence="8">FAD-dependent oxidoreductase</fullName>
    </submittedName>
</protein>
<evidence type="ECO:0000256" key="2">
    <source>
        <dbReference type="ARBA" id="ARBA00004924"/>
    </source>
</evidence>
<evidence type="ECO:0000313" key="9">
    <source>
        <dbReference type="Proteomes" id="UP000216913"/>
    </source>
</evidence>
<accession>A0A261TWA2</accession>
<comment type="caution">
    <text evidence="8">The sequence shown here is derived from an EMBL/GenBank/DDBJ whole genome shotgun (WGS) entry which is preliminary data.</text>
</comment>
<dbReference type="InterPro" id="IPR025700">
    <property type="entry name" value="Lys/Orn_oxygenase"/>
</dbReference>
<evidence type="ECO:0000256" key="6">
    <source>
        <dbReference type="ARBA" id="ARBA00022857"/>
    </source>
</evidence>
<dbReference type="PRINTS" id="PR00411">
    <property type="entry name" value="PNDRDTASEI"/>
</dbReference>
<keyword evidence="6" id="KW-0521">NADP</keyword>
<keyword evidence="5" id="KW-0274">FAD</keyword>
<keyword evidence="7" id="KW-0560">Oxidoreductase</keyword>
<keyword evidence="4" id="KW-0285">Flavoprotein</keyword>
<dbReference type="AlphaFoldDB" id="A0A261TWA2"/>
<dbReference type="GO" id="GO:0050660">
    <property type="term" value="F:flavin adenine dinucleotide binding"/>
    <property type="evidence" value="ECO:0007669"/>
    <property type="project" value="TreeGrafter"/>
</dbReference>
<keyword evidence="9" id="KW-1185">Reference proteome</keyword>
<reference evidence="8 9" key="1">
    <citation type="submission" date="2017-05" db="EMBL/GenBank/DDBJ databases">
        <title>Complete and WGS of Bordetella genogroups.</title>
        <authorList>
            <person name="Spilker T."/>
            <person name="LiPuma J."/>
        </authorList>
    </citation>
    <scope>NUCLEOTIDE SEQUENCE [LARGE SCALE GENOMIC DNA]</scope>
    <source>
        <strain evidence="8 9">AU10456</strain>
    </source>
</reference>
<dbReference type="PANTHER" id="PTHR43539:SF91">
    <property type="entry name" value="FAD-DEPENDENT URATE HYDROXYLASE"/>
    <property type="match status" value="1"/>
</dbReference>
<sequence>MTDLTPPAGLPALEARLRQDLAWLELPAKPWVPARTHDGQDVLEVAVIGGGMAGLAAAASLKHLGIRAVIFDRAPAGFEGPWATTARMETLRSPKQLTGPALGLPALTFRAWFEAQFGAAEWEALDKIPRLQWMDYLRWYRQVLAIDVRNDHSVRAVRPRAGGLVQLDLDTPAGAQTVLARRVVLATGRDGLGGAYVPPMADALPRDRWAHSSDAYDYGTLAGKRVGVVGAGASAMDSAATALEAGAASVDLLIRRADIPRINKGKGAGNPGLTHGHLTLPDAWKWKIRHYINVQQVPPPRGSTLRVSRHPNARFNLGAAVLDARMDGDEIKVTTPKGVFRLDFLIFSTGFRIDWKARPEFAPFAEATRIWGDRYVPAAGDEDQELHDSPDLGPAFEFQERTPGTCPGLTRVHCFSYPAALTHGTVSGDIPAVSEGARRLAQGIAALLYQEDADVHFANMQAFGEPEVFGDEWVPAPPPEERA</sequence>
<evidence type="ECO:0000256" key="4">
    <source>
        <dbReference type="ARBA" id="ARBA00022630"/>
    </source>
</evidence>
<comment type="similarity">
    <text evidence="3">Belongs to the lysine N(6)-hydroxylase/L-ornithine N(5)-oxygenase family.</text>
</comment>
<organism evidence="8 9">
    <name type="scientific">Bordetella genomosp. 5</name>
    <dbReference type="NCBI Taxonomy" id="1395608"/>
    <lineage>
        <taxon>Bacteria</taxon>
        <taxon>Pseudomonadati</taxon>
        <taxon>Pseudomonadota</taxon>
        <taxon>Betaproteobacteria</taxon>
        <taxon>Burkholderiales</taxon>
        <taxon>Alcaligenaceae</taxon>
        <taxon>Bordetella</taxon>
    </lineage>
</organism>
<evidence type="ECO:0000256" key="5">
    <source>
        <dbReference type="ARBA" id="ARBA00022827"/>
    </source>
</evidence>
<name>A0A261TWA2_9BORD</name>
<comment type="cofactor">
    <cofactor evidence="1">
        <name>FAD</name>
        <dbReference type="ChEBI" id="CHEBI:57692"/>
    </cofactor>
</comment>
<dbReference type="RefSeq" id="WP_094799190.1">
    <property type="nucleotide sequence ID" value="NZ_NEVP01000004.1"/>
</dbReference>
<dbReference type="Gene3D" id="3.50.50.60">
    <property type="entry name" value="FAD/NAD(P)-binding domain"/>
    <property type="match status" value="1"/>
</dbReference>
<gene>
    <name evidence="8" type="ORF">CAL25_06880</name>
</gene>
<dbReference type="PANTHER" id="PTHR43539">
    <property type="entry name" value="FLAVIN-BINDING MONOOXYGENASE-LIKE PROTEIN (AFU_ORTHOLOGUE AFUA_4G09220)"/>
    <property type="match status" value="1"/>
</dbReference>
<dbReference type="GO" id="GO:0004497">
    <property type="term" value="F:monooxygenase activity"/>
    <property type="evidence" value="ECO:0007669"/>
    <property type="project" value="TreeGrafter"/>
</dbReference>
<dbReference type="Proteomes" id="UP000216913">
    <property type="component" value="Unassembled WGS sequence"/>
</dbReference>